<comment type="similarity">
    <text evidence="7">Belongs to the WD repeat BOP1/ERB1 family.</text>
</comment>
<evidence type="ECO:0000256" key="8">
    <source>
        <dbReference type="PROSITE-ProRule" id="PRU00221"/>
    </source>
</evidence>
<evidence type="ECO:0000256" key="5">
    <source>
        <dbReference type="ARBA" id="ARBA00023242"/>
    </source>
</evidence>
<evidence type="ECO:0000256" key="2">
    <source>
        <dbReference type="ARBA" id="ARBA00022552"/>
    </source>
</evidence>
<dbReference type="InterPro" id="IPR019775">
    <property type="entry name" value="WD40_repeat_CS"/>
</dbReference>
<evidence type="ECO:0000256" key="9">
    <source>
        <dbReference type="SAM" id="MobiDB-lite"/>
    </source>
</evidence>
<keyword evidence="12" id="KW-1185">Reference proteome</keyword>
<feature type="domain" description="BOP1 N-terminal" evidence="10">
    <location>
        <begin position="192"/>
        <end position="461"/>
    </location>
</feature>
<dbReference type="PROSITE" id="PS50082">
    <property type="entry name" value="WD_REPEATS_2"/>
    <property type="match status" value="1"/>
</dbReference>
<dbReference type="InterPro" id="IPR001680">
    <property type="entry name" value="WD40_rpt"/>
</dbReference>
<proteinExistence type="inferred from homology"/>
<dbReference type="PANTHER" id="PTHR17605">
    <property type="entry name" value="RIBOSOME BIOGENESIS PROTEIN BOP1 BLOCK OF PROLIFERATION 1 PROTEIN"/>
    <property type="match status" value="1"/>
</dbReference>
<dbReference type="Gene3D" id="2.130.10.10">
    <property type="entry name" value="YVTN repeat-like/Quinoprotein amine dehydrogenase"/>
    <property type="match status" value="1"/>
</dbReference>
<comment type="function">
    <text evidence="7">Required for maturation of ribosomal RNAs and formation of the large ribosomal subunit.</text>
</comment>
<evidence type="ECO:0000256" key="4">
    <source>
        <dbReference type="ARBA" id="ARBA00022737"/>
    </source>
</evidence>
<dbReference type="PROSITE" id="PS00678">
    <property type="entry name" value="WD_REPEATS_1"/>
    <property type="match status" value="1"/>
</dbReference>
<dbReference type="InterPro" id="IPR015943">
    <property type="entry name" value="WD40/YVTN_repeat-like_dom_sf"/>
</dbReference>
<evidence type="ECO:0000259" key="10">
    <source>
        <dbReference type="SMART" id="SM01035"/>
    </source>
</evidence>
<comment type="function">
    <text evidence="6">Component of the PeBoW complex, which is required for maturation of 28S and 5.8S ribosomal RNAs and formation of the 60S ribosome.</text>
</comment>
<dbReference type="FunFam" id="2.130.10.10:FF:000061">
    <property type="entry name" value="Ribosome biogenesis protein BOP1 homolog"/>
    <property type="match status" value="1"/>
</dbReference>
<organism evidence="11 12">
    <name type="scientific">Henosepilachna vigintioctopunctata</name>
    <dbReference type="NCBI Taxonomy" id="420089"/>
    <lineage>
        <taxon>Eukaryota</taxon>
        <taxon>Metazoa</taxon>
        <taxon>Ecdysozoa</taxon>
        <taxon>Arthropoda</taxon>
        <taxon>Hexapoda</taxon>
        <taxon>Insecta</taxon>
        <taxon>Pterygota</taxon>
        <taxon>Neoptera</taxon>
        <taxon>Endopterygota</taxon>
        <taxon>Coleoptera</taxon>
        <taxon>Polyphaga</taxon>
        <taxon>Cucujiformia</taxon>
        <taxon>Coccinelloidea</taxon>
        <taxon>Coccinellidae</taxon>
        <taxon>Epilachninae</taxon>
        <taxon>Epilachnini</taxon>
        <taxon>Henosepilachna</taxon>
    </lineage>
</organism>
<feature type="compositionally biased region" description="Basic and acidic residues" evidence="9">
    <location>
        <begin position="9"/>
        <end position="24"/>
    </location>
</feature>
<keyword evidence="5 7" id="KW-0539">Nucleus</keyword>
<keyword evidence="2 7" id="KW-0698">rRNA processing</keyword>
<dbReference type="InterPro" id="IPR012953">
    <property type="entry name" value="BOP1_N_dom"/>
</dbReference>
<accession>A0AAW1TRP2</accession>
<dbReference type="SMART" id="SM01035">
    <property type="entry name" value="BOP1NT"/>
    <property type="match status" value="1"/>
</dbReference>
<dbReference type="PANTHER" id="PTHR17605:SF0">
    <property type="entry name" value="RIBOSOME BIOGENESIS PROTEIN BOP1"/>
    <property type="match status" value="1"/>
</dbReference>
<name>A0AAW1TRP2_9CUCU</name>
<evidence type="ECO:0000256" key="7">
    <source>
        <dbReference type="HAMAP-Rule" id="MF_03027"/>
    </source>
</evidence>
<evidence type="ECO:0000256" key="6">
    <source>
        <dbReference type="ARBA" id="ARBA00055102"/>
    </source>
</evidence>
<dbReference type="SUPFAM" id="SSF50978">
    <property type="entry name" value="WD40 repeat-like"/>
    <property type="match status" value="1"/>
</dbReference>
<feature type="compositionally biased region" description="Acidic residues" evidence="9">
    <location>
        <begin position="42"/>
        <end position="87"/>
    </location>
</feature>
<dbReference type="GO" id="GO:0005654">
    <property type="term" value="C:nucleoplasm"/>
    <property type="evidence" value="ECO:0007669"/>
    <property type="project" value="UniProtKB-SubCell"/>
</dbReference>
<dbReference type="GO" id="GO:0070545">
    <property type="term" value="C:PeBoW complex"/>
    <property type="evidence" value="ECO:0007669"/>
    <property type="project" value="TreeGrafter"/>
</dbReference>
<evidence type="ECO:0000313" key="12">
    <source>
        <dbReference type="Proteomes" id="UP001431783"/>
    </source>
</evidence>
<reference evidence="11 12" key="1">
    <citation type="submission" date="2023-03" db="EMBL/GenBank/DDBJ databases">
        <title>Genome insight into feeding habits of ladybird beetles.</title>
        <authorList>
            <person name="Li H.-S."/>
            <person name="Huang Y.-H."/>
            <person name="Pang H."/>
        </authorList>
    </citation>
    <scope>NUCLEOTIDE SEQUENCE [LARGE SCALE GENOMIC DNA]</scope>
    <source>
        <strain evidence="11">SYSU_2023b</strain>
        <tissue evidence="11">Whole body</tissue>
    </source>
</reference>
<dbReference type="Pfam" id="PF08145">
    <property type="entry name" value="BOP1NT"/>
    <property type="match status" value="1"/>
</dbReference>
<keyword evidence="1 7" id="KW-0690">Ribosome biogenesis</keyword>
<dbReference type="GO" id="GO:0000463">
    <property type="term" value="P:maturation of LSU-rRNA from tricistronic rRNA transcript (SSU-rRNA, 5.8S rRNA, LSU-rRNA)"/>
    <property type="evidence" value="ECO:0007669"/>
    <property type="project" value="UniProtKB-UniRule"/>
</dbReference>
<feature type="compositionally biased region" description="Basic and acidic residues" evidence="9">
    <location>
        <begin position="120"/>
        <end position="132"/>
    </location>
</feature>
<dbReference type="SMART" id="SM00320">
    <property type="entry name" value="WD40"/>
    <property type="match status" value="7"/>
</dbReference>
<protein>
    <recommendedName>
        <fullName evidence="7">Ribosome biogenesis protein BOP1 homolog</fullName>
    </recommendedName>
</protein>
<evidence type="ECO:0000313" key="11">
    <source>
        <dbReference type="EMBL" id="KAK9874182.1"/>
    </source>
</evidence>
<dbReference type="AlphaFoldDB" id="A0AAW1TRP2"/>
<comment type="caution">
    <text evidence="11">The sequence shown here is derived from an EMBL/GenBank/DDBJ whole genome shotgun (WGS) entry which is preliminary data.</text>
</comment>
<keyword evidence="4" id="KW-0677">Repeat</keyword>
<dbReference type="InterPro" id="IPR036322">
    <property type="entry name" value="WD40_repeat_dom_sf"/>
</dbReference>
<evidence type="ECO:0000256" key="3">
    <source>
        <dbReference type="ARBA" id="ARBA00022574"/>
    </source>
</evidence>
<feature type="region of interest" description="Disordered" evidence="9">
    <location>
        <begin position="1"/>
        <end position="176"/>
    </location>
</feature>
<evidence type="ECO:0000256" key="1">
    <source>
        <dbReference type="ARBA" id="ARBA00022517"/>
    </source>
</evidence>
<feature type="compositionally biased region" description="Acidic residues" evidence="9">
    <location>
        <begin position="97"/>
        <end position="119"/>
    </location>
</feature>
<dbReference type="Pfam" id="PF00400">
    <property type="entry name" value="WD40"/>
    <property type="match status" value="4"/>
</dbReference>
<dbReference type="GO" id="GO:0030687">
    <property type="term" value="C:preribosome, large subunit precursor"/>
    <property type="evidence" value="ECO:0007669"/>
    <property type="project" value="UniProtKB-UniRule"/>
</dbReference>
<dbReference type="GO" id="GO:0043021">
    <property type="term" value="F:ribonucleoprotein complex binding"/>
    <property type="evidence" value="ECO:0007669"/>
    <property type="project" value="UniProtKB-UniRule"/>
</dbReference>
<dbReference type="Proteomes" id="UP001431783">
    <property type="component" value="Unassembled WGS sequence"/>
</dbReference>
<sequence length="810" mass="93151">MGNNRKRKIDISKQNKEIEVKEETSEAEEDSADDQLLNTITNEEEDCSDSEGEIEDSEDEGDQHSEEESEESDFNISEDSESNDSEGSDGSSGTEENSGDSTEEEEEDSSSSEIEEATEEKETVENKQNSKKDVKKKVFRERKTEVKTLKSSTINEKLKEKSESAGNNEYDYDSSDEEDIRNTIGNVPKNWYNEYKHFGYDWDGKKIIKPEAGDHIDEFLKKMEDPDFWRTVKDPQTGQNVILSDEDIQIIKRIKAGKIPDVSFDEYAPWIEWFTRDVMQTPLRKFPEHKRSFLPSKDEAKKVSKFVHALKMGWIKTREEAALLRAKKEPQFYMLWQTDDQAEEMRRIHKHIPAPKSFTNISAFTTHAESYNPPSEYLFDDREMKQWDKHKDAPWKRKLHFVPQKYDSLRQVPSYKRYIKERFLRCLDLYLCPRAIKMKINIDPEDLVPKLPSPKDLQPFPTTLSVEYKGHTDMVRTISTDKMGQYLLSGSDDGTVKIWEVNTGRCLKTIKMDDIVRSVEWCPNNALSLVLIASGKKVVLINPHIGDYLVCSKTDSVLQEASKIASVMSERVKSTVEWSQPEDALYKSGVRLMLTHFKDVTQVTWHGKGDYFASVMPDGQNRSVLISQISRQSSQLPLTKSKGLVQCVLFHPTKPCLFVATQRNVRIYDLVKQTLVKKLMTNSKWISTMAIHPAGDNLLVGTYDRKVLWFDLDLSTKPYQVLRLHGTAVRGVAYHKRYPLFASGSDDRSLIISHGMVYNDLLKNPLIVPLKRLEDHQQTNDFGIFGVHFHPLQPWVFSSGADGTIKLYSN</sequence>
<gene>
    <name evidence="11" type="ORF">WA026_002534</name>
</gene>
<dbReference type="PROSITE" id="PS50294">
    <property type="entry name" value="WD_REPEATS_REGION"/>
    <property type="match status" value="1"/>
</dbReference>
<dbReference type="GO" id="GO:0000466">
    <property type="term" value="P:maturation of 5.8S rRNA from tricistronic rRNA transcript (SSU-rRNA, 5.8S rRNA, LSU-rRNA)"/>
    <property type="evidence" value="ECO:0007669"/>
    <property type="project" value="UniProtKB-UniRule"/>
</dbReference>
<dbReference type="HAMAP" id="MF_03027">
    <property type="entry name" value="BOP1"/>
    <property type="match status" value="1"/>
</dbReference>
<keyword evidence="3 8" id="KW-0853">WD repeat</keyword>
<comment type="subcellular location">
    <subcellularLocation>
        <location evidence="7">Nucleus</location>
        <location evidence="7">Nucleolus</location>
    </subcellularLocation>
    <subcellularLocation>
        <location evidence="7">Nucleus</location>
        <location evidence="7">Nucleoplasm</location>
    </subcellularLocation>
</comment>
<feature type="repeat" description="WD" evidence="8">
    <location>
        <begin position="468"/>
        <end position="509"/>
    </location>
</feature>
<dbReference type="InterPro" id="IPR028598">
    <property type="entry name" value="BOP1/Erb1"/>
</dbReference>
<dbReference type="EMBL" id="JARQZJ010000031">
    <property type="protein sequence ID" value="KAK9874182.1"/>
    <property type="molecule type" value="Genomic_DNA"/>
</dbReference>